<dbReference type="Proteomes" id="UP000324832">
    <property type="component" value="Unassembled WGS sequence"/>
</dbReference>
<sequence length="121" mass="14396">MILSFQPAEKINNNFMKCLDNVRKIIGSLDRSLKKTRKYEDQLLYEELSKRYESLLRAYDDRSNVLSNRETALSKARELMKMKNKQLIEANTALLTVGEKYLNLRRKKFIQVMQMKLTLFK</sequence>
<reference evidence="1 2" key="1">
    <citation type="submission" date="2017-07" db="EMBL/GenBank/DDBJ databases">
        <authorList>
            <person name="Talla V."/>
            <person name="Backstrom N."/>
        </authorList>
    </citation>
    <scope>NUCLEOTIDE SEQUENCE [LARGE SCALE GENOMIC DNA]</scope>
</reference>
<evidence type="ECO:0000313" key="1">
    <source>
        <dbReference type="EMBL" id="VVD03246.1"/>
    </source>
</evidence>
<gene>
    <name evidence="1" type="ORF">LSINAPIS_LOCUS13274</name>
</gene>
<dbReference type="AlphaFoldDB" id="A0A5E4QZZ2"/>
<evidence type="ECO:0000313" key="2">
    <source>
        <dbReference type="Proteomes" id="UP000324832"/>
    </source>
</evidence>
<name>A0A5E4QZZ2_9NEOP</name>
<proteinExistence type="predicted"/>
<dbReference type="EMBL" id="FZQP02006665">
    <property type="protein sequence ID" value="VVD03246.1"/>
    <property type="molecule type" value="Genomic_DNA"/>
</dbReference>
<organism evidence="1 2">
    <name type="scientific">Leptidea sinapis</name>
    <dbReference type="NCBI Taxonomy" id="189913"/>
    <lineage>
        <taxon>Eukaryota</taxon>
        <taxon>Metazoa</taxon>
        <taxon>Ecdysozoa</taxon>
        <taxon>Arthropoda</taxon>
        <taxon>Hexapoda</taxon>
        <taxon>Insecta</taxon>
        <taxon>Pterygota</taxon>
        <taxon>Neoptera</taxon>
        <taxon>Endopterygota</taxon>
        <taxon>Lepidoptera</taxon>
        <taxon>Glossata</taxon>
        <taxon>Ditrysia</taxon>
        <taxon>Papilionoidea</taxon>
        <taxon>Pieridae</taxon>
        <taxon>Dismorphiinae</taxon>
        <taxon>Leptidea</taxon>
    </lineage>
</organism>
<keyword evidence="2" id="KW-1185">Reference proteome</keyword>
<accession>A0A5E4QZZ2</accession>
<protein>
    <submittedName>
        <fullName evidence="1">Uncharacterized protein</fullName>
    </submittedName>
</protein>